<accession>A0ABR0C4P3</accession>
<dbReference type="EMBL" id="JAWRVI010000013">
    <property type="protein sequence ID" value="KAK4091119.1"/>
    <property type="molecule type" value="Genomic_DNA"/>
</dbReference>
<dbReference type="Proteomes" id="UP001287286">
    <property type="component" value="Unassembled WGS sequence"/>
</dbReference>
<sequence length="285" mass="30768">MYCSTNEVPGTQIHWNLEPPCRFSSASINCPDGGTNRRAAAARVNAQLGTPSTRSSNPEPRVASRRLAIPCPTLPPRPAPAAAAAADRLTDAPRPMIPPSHHHHPRLRHPSTRSCRCPACAVQPRSKQRAKPGTLAAARRRASPSAASSQIIPEAPAEPLFPGSQHQTKQPHRGRCSRPSPPPRTSTQASTSTQLRNLTPPASHATPYLTSVHVVGQLQLSRWPLHMLAPRTSCPRPARQSRHRLPLSLWSRHYASCPCLSDALCTTSSHSSSLRLLSSRSSAPS</sequence>
<name>A0ABR0C4P3_PURLI</name>
<protein>
    <submittedName>
        <fullName evidence="2">Uncharacterized protein</fullName>
    </submittedName>
</protein>
<comment type="caution">
    <text evidence="2">The sequence shown here is derived from an EMBL/GenBank/DDBJ whole genome shotgun (WGS) entry which is preliminary data.</text>
</comment>
<feature type="compositionally biased region" description="Low complexity" evidence="1">
    <location>
        <begin position="143"/>
        <end position="157"/>
    </location>
</feature>
<feature type="region of interest" description="Disordered" evidence="1">
    <location>
        <begin position="69"/>
        <end position="205"/>
    </location>
</feature>
<reference evidence="2 3" key="1">
    <citation type="journal article" date="2024" name="Microbiol. Resour. Announc.">
        <title>Genome annotations for the ascomycete fungi Trichoderma harzianum, Trichoderma aggressivum, and Purpureocillium lilacinum.</title>
        <authorList>
            <person name="Beijen E.P.W."/>
            <person name="Ohm R.A."/>
        </authorList>
    </citation>
    <scope>NUCLEOTIDE SEQUENCE [LARGE SCALE GENOMIC DNA]</scope>
    <source>
        <strain evidence="2 3">CBS 150709</strain>
    </source>
</reference>
<organism evidence="2 3">
    <name type="scientific">Purpureocillium lilacinum</name>
    <name type="common">Paecilomyces lilacinus</name>
    <dbReference type="NCBI Taxonomy" id="33203"/>
    <lineage>
        <taxon>Eukaryota</taxon>
        <taxon>Fungi</taxon>
        <taxon>Dikarya</taxon>
        <taxon>Ascomycota</taxon>
        <taxon>Pezizomycotina</taxon>
        <taxon>Sordariomycetes</taxon>
        <taxon>Hypocreomycetidae</taxon>
        <taxon>Hypocreales</taxon>
        <taxon>Ophiocordycipitaceae</taxon>
        <taxon>Purpureocillium</taxon>
    </lineage>
</organism>
<proteinExistence type="predicted"/>
<feature type="compositionally biased region" description="Basic residues" evidence="1">
    <location>
        <begin position="100"/>
        <end position="111"/>
    </location>
</feature>
<evidence type="ECO:0000313" key="3">
    <source>
        <dbReference type="Proteomes" id="UP001287286"/>
    </source>
</evidence>
<gene>
    <name evidence="2" type="ORF">Purlil1_4699</name>
</gene>
<evidence type="ECO:0000256" key="1">
    <source>
        <dbReference type="SAM" id="MobiDB-lite"/>
    </source>
</evidence>
<keyword evidence="3" id="KW-1185">Reference proteome</keyword>
<evidence type="ECO:0000313" key="2">
    <source>
        <dbReference type="EMBL" id="KAK4091119.1"/>
    </source>
</evidence>